<dbReference type="PANTHER" id="PTHR43401">
    <property type="entry name" value="L-THREONINE 3-DEHYDROGENASE"/>
    <property type="match status" value="1"/>
</dbReference>
<proteinExistence type="predicted"/>
<dbReference type="InterPro" id="IPR013149">
    <property type="entry name" value="ADH-like_C"/>
</dbReference>
<dbReference type="GO" id="GO:0016491">
    <property type="term" value="F:oxidoreductase activity"/>
    <property type="evidence" value="ECO:0007669"/>
    <property type="project" value="UniProtKB-KW"/>
</dbReference>
<evidence type="ECO:0000256" key="1">
    <source>
        <dbReference type="ARBA" id="ARBA00023002"/>
    </source>
</evidence>
<keyword evidence="5" id="KW-1185">Reference proteome</keyword>
<dbReference type="Pfam" id="PF00107">
    <property type="entry name" value="ADH_zinc_N"/>
    <property type="match status" value="1"/>
</dbReference>
<dbReference type="Pfam" id="PF08240">
    <property type="entry name" value="ADH_N"/>
    <property type="match status" value="1"/>
</dbReference>
<keyword evidence="1" id="KW-0560">Oxidoreductase</keyword>
<organism evidence="4 5">
    <name type="scientific">Aureimonas jatrophae</name>
    <dbReference type="NCBI Taxonomy" id="1166073"/>
    <lineage>
        <taxon>Bacteria</taxon>
        <taxon>Pseudomonadati</taxon>
        <taxon>Pseudomonadota</taxon>
        <taxon>Alphaproteobacteria</taxon>
        <taxon>Hyphomicrobiales</taxon>
        <taxon>Aurantimonadaceae</taxon>
        <taxon>Aureimonas</taxon>
    </lineage>
</organism>
<feature type="domain" description="Alcohol dehydrogenase-like C-terminal" evidence="2">
    <location>
        <begin position="170"/>
        <end position="293"/>
    </location>
</feature>
<reference evidence="4 5" key="1">
    <citation type="submission" date="2016-10" db="EMBL/GenBank/DDBJ databases">
        <authorList>
            <person name="de Groot N.N."/>
        </authorList>
    </citation>
    <scope>NUCLEOTIDE SEQUENCE [LARGE SCALE GENOMIC DNA]</scope>
    <source>
        <strain evidence="5">L7-484,KACC 16230,DSM 25025</strain>
    </source>
</reference>
<dbReference type="EMBL" id="FNIT01000008">
    <property type="protein sequence ID" value="SDO56783.1"/>
    <property type="molecule type" value="Genomic_DNA"/>
</dbReference>
<accession>A0A1H0KLV0</accession>
<dbReference type="InterPro" id="IPR013154">
    <property type="entry name" value="ADH-like_N"/>
</dbReference>
<dbReference type="STRING" id="1166073.SAMN05192530_10839"/>
<evidence type="ECO:0000259" key="2">
    <source>
        <dbReference type="Pfam" id="PF00107"/>
    </source>
</evidence>
<dbReference type="SUPFAM" id="SSF51735">
    <property type="entry name" value="NAD(P)-binding Rossmann-fold domains"/>
    <property type="match status" value="1"/>
</dbReference>
<evidence type="ECO:0000313" key="5">
    <source>
        <dbReference type="Proteomes" id="UP000198793"/>
    </source>
</evidence>
<dbReference type="InterPro" id="IPR011032">
    <property type="entry name" value="GroES-like_sf"/>
</dbReference>
<dbReference type="SUPFAM" id="SSF50129">
    <property type="entry name" value="GroES-like"/>
    <property type="match status" value="1"/>
</dbReference>
<dbReference type="Proteomes" id="UP000198793">
    <property type="component" value="Unassembled WGS sequence"/>
</dbReference>
<name>A0A1H0KLV0_9HYPH</name>
<dbReference type="PANTHER" id="PTHR43401:SF3">
    <property type="entry name" value="L-GALACTONATE-5-DEHYDROGENASE"/>
    <property type="match status" value="1"/>
</dbReference>
<dbReference type="Gene3D" id="3.90.180.10">
    <property type="entry name" value="Medium-chain alcohol dehydrogenases, catalytic domain"/>
    <property type="match status" value="1"/>
</dbReference>
<dbReference type="Gene3D" id="3.40.50.720">
    <property type="entry name" value="NAD(P)-binding Rossmann-like Domain"/>
    <property type="match status" value="1"/>
</dbReference>
<gene>
    <name evidence="4" type="ORF">SAMN05192530_10839</name>
</gene>
<protein>
    <submittedName>
        <fullName evidence="4">2-desacetyl-2-hydroxyethyl bacteriochlorophyllide A dehydrogenase</fullName>
    </submittedName>
</protein>
<dbReference type="InterPro" id="IPR050129">
    <property type="entry name" value="Zn_alcohol_dh"/>
</dbReference>
<sequence length="339" mass="36397">MTHAMRALVCAEPGRLALDERERPSQTREGWALVDVGHVGICGTDYHIFEGKHPFLQYPRVMGHEVSGRVAQSARLPEGTPVVVNPYVSCGTCAACRRGRFNCCMRIEVLGVHRDGALCERIEVPEGNLIAAGDLSLRDAAMVEFLAIGAHAVRRSQITEGHALVVGAGPIGLGTAIFAKLAGLDVTIMDPIQERLDFATSALGLPRAMVADEARTERVREMTAGDGFEVVFDATGHPASMQAGFADVGHGGTLVLVSVVTGDIRFSDPEFHKREMRLVGSRNALAVDFEHVMASIRAGLVPTDRLATHRTTLDEAATRIPVWAHDKQGLVKAIVEVAG</sequence>
<feature type="domain" description="Alcohol dehydrogenase-like N-terminal" evidence="3">
    <location>
        <begin position="29"/>
        <end position="131"/>
    </location>
</feature>
<dbReference type="AlphaFoldDB" id="A0A1H0KLV0"/>
<evidence type="ECO:0000259" key="3">
    <source>
        <dbReference type="Pfam" id="PF08240"/>
    </source>
</evidence>
<dbReference type="CDD" id="cd08261">
    <property type="entry name" value="Zn_ADH7"/>
    <property type="match status" value="1"/>
</dbReference>
<dbReference type="InterPro" id="IPR036291">
    <property type="entry name" value="NAD(P)-bd_dom_sf"/>
</dbReference>
<evidence type="ECO:0000313" key="4">
    <source>
        <dbReference type="EMBL" id="SDO56783.1"/>
    </source>
</evidence>